<feature type="compositionally biased region" description="Polar residues" evidence="2">
    <location>
        <begin position="592"/>
        <end position="603"/>
    </location>
</feature>
<feature type="compositionally biased region" description="Basic and acidic residues" evidence="2">
    <location>
        <begin position="323"/>
        <end position="333"/>
    </location>
</feature>
<dbReference type="OrthoDB" id="77053at2759"/>
<feature type="compositionally biased region" description="Acidic residues" evidence="2">
    <location>
        <begin position="506"/>
        <end position="517"/>
    </location>
</feature>
<feature type="compositionally biased region" description="Basic and acidic residues" evidence="2">
    <location>
        <begin position="565"/>
        <end position="579"/>
    </location>
</feature>
<organism evidence="3">
    <name type="scientific">Aphanomyces astaci</name>
    <name type="common">Crayfish plague agent</name>
    <dbReference type="NCBI Taxonomy" id="112090"/>
    <lineage>
        <taxon>Eukaryota</taxon>
        <taxon>Sar</taxon>
        <taxon>Stramenopiles</taxon>
        <taxon>Oomycota</taxon>
        <taxon>Saprolegniomycetes</taxon>
        <taxon>Saprolegniales</taxon>
        <taxon>Verrucalvaceae</taxon>
        <taxon>Aphanomyces</taxon>
    </lineage>
</organism>
<dbReference type="EMBL" id="KI913183">
    <property type="protein sequence ID" value="ETV68621.1"/>
    <property type="molecule type" value="Genomic_DNA"/>
</dbReference>
<evidence type="ECO:0000256" key="2">
    <source>
        <dbReference type="SAM" id="MobiDB-lite"/>
    </source>
</evidence>
<feature type="region of interest" description="Disordered" evidence="2">
    <location>
        <begin position="37"/>
        <end position="57"/>
    </location>
</feature>
<dbReference type="AlphaFoldDB" id="W4FNW4"/>
<feature type="coiled-coil region" evidence="1">
    <location>
        <begin position="400"/>
        <end position="434"/>
    </location>
</feature>
<keyword evidence="1" id="KW-0175">Coiled coil</keyword>
<evidence type="ECO:0000256" key="1">
    <source>
        <dbReference type="SAM" id="Coils"/>
    </source>
</evidence>
<feature type="compositionally biased region" description="Acidic residues" evidence="2">
    <location>
        <begin position="303"/>
        <end position="322"/>
    </location>
</feature>
<feature type="region of interest" description="Disordered" evidence="2">
    <location>
        <begin position="296"/>
        <end position="333"/>
    </location>
</feature>
<proteinExistence type="predicted"/>
<dbReference type="VEuPathDB" id="FungiDB:H257_15431"/>
<feature type="compositionally biased region" description="Basic and acidic residues" evidence="2">
    <location>
        <begin position="479"/>
        <end position="490"/>
    </location>
</feature>
<gene>
    <name evidence="3" type="ORF">H257_15431</name>
</gene>
<protein>
    <submittedName>
        <fullName evidence="3">Uncharacterized protein</fullName>
    </submittedName>
</protein>
<evidence type="ECO:0000313" key="3">
    <source>
        <dbReference type="EMBL" id="ETV68621.1"/>
    </source>
</evidence>
<dbReference type="RefSeq" id="XP_009841846.1">
    <property type="nucleotide sequence ID" value="XM_009843544.1"/>
</dbReference>
<feature type="compositionally biased region" description="Basic and acidic residues" evidence="2">
    <location>
        <begin position="37"/>
        <end position="50"/>
    </location>
</feature>
<name>W4FNW4_APHAT</name>
<reference evidence="3" key="1">
    <citation type="submission" date="2013-12" db="EMBL/GenBank/DDBJ databases">
        <title>The Genome Sequence of Aphanomyces astaci APO3.</title>
        <authorList>
            <consortium name="The Broad Institute Genomics Platform"/>
            <person name="Russ C."/>
            <person name="Tyler B."/>
            <person name="van West P."/>
            <person name="Dieguez-Uribeondo J."/>
            <person name="Young S.K."/>
            <person name="Zeng Q."/>
            <person name="Gargeya S."/>
            <person name="Fitzgerald M."/>
            <person name="Abouelleil A."/>
            <person name="Alvarado L."/>
            <person name="Chapman S.B."/>
            <person name="Gainer-Dewar J."/>
            <person name="Goldberg J."/>
            <person name="Griggs A."/>
            <person name="Gujja S."/>
            <person name="Hansen M."/>
            <person name="Howarth C."/>
            <person name="Imamovic A."/>
            <person name="Ireland A."/>
            <person name="Larimer J."/>
            <person name="McCowan C."/>
            <person name="Murphy C."/>
            <person name="Pearson M."/>
            <person name="Poon T.W."/>
            <person name="Priest M."/>
            <person name="Roberts A."/>
            <person name="Saif S."/>
            <person name="Shea T."/>
            <person name="Sykes S."/>
            <person name="Wortman J."/>
            <person name="Nusbaum C."/>
            <person name="Birren B."/>
        </authorList>
    </citation>
    <scope>NUCLEOTIDE SEQUENCE [LARGE SCALE GENOMIC DNA]</scope>
    <source>
        <strain evidence="3">APO3</strain>
    </source>
</reference>
<dbReference type="GeneID" id="20817427"/>
<feature type="region of interest" description="Disordered" evidence="2">
    <location>
        <begin position="465"/>
        <end position="624"/>
    </location>
</feature>
<dbReference type="PROSITE" id="PS50890">
    <property type="entry name" value="PUA"/>
    <property type="match status" value="1"/>
</dbReference>
<sequence>MDEPWQRTLEHLAGVQGLNKSEVRKDVKEVEQLLDNQRLHVEKHQHDKTKPAAPFTTDADEDDVALSRRRRQQHLANLYLNKPMPKKKRSRGREVMSAEEIIETLPVCRRAVRLTRTELVAAKKERLNMEDTYLKLRSSFIHELESLVQEDKDQQRVMLRIRKSVGKAAAKLMSSKRRHTALQDILVELESRGDAIETLQRQVSRLTNLLGQHEIPLDSVVVGDLVRWSNGGSGGEVVSVSKDAVEVKMESGEVVTVGVDEAQVDGTIMRSLWTDDQVAMKAKYFEKAGEWVSAETAWREIQDSEEVEDGHWDSDEEEEEDDKEGKRKRDKGAAKPLKKLVPFKATTLPSTPYDVPLLISPLSELPDHVAAAAAGLSNVQWMGSALPDNLVQWEAERMESLAMKGEIERLKFQLQQAEAQKKDAQNHVNVQLESINKLVSQLEKQREATAALLLVNNTPPTTTIVAKDVKAKKQPAASTDKKKKERKDSISESAPGSPLKDADMSGVEEDTAEEEDKGVETTRRSLRSSKAPAPSPAKQPSPSAADEKGAAASTAHTNNNRRKKDTSEKKEEAEADKNNGAKPTTRRKSSRSKATPKSPTNKTADADAASDAEEEPVAKRRTRA</sequence>
<accession>W4FNW4</accession>